<evidence type="ECO:0000313" key="11">
    <source>
        <dbReference type="Proteomes" id="UP000034004"/>
    </source>
</evidence>
<dbReference type="Pfam" id="PF13231">
    <property type="entry name" value="PMT_2"/>
    <property type="match status" value="1"/>
</dbReference>
<evidence type="ECO:0000256" key="3">
    <source>
        <dbReference type="ARBA" id="ARBA00022676"/>
    </source>
</evidence>
<keyword evidence="4" id="KW-0808">Transferase</keyword>
<feature type="transmembrane region" description="Helical" evidence="8">
    <location>
        <begin position="210"/>
        <end position="229"/>
    </location>
</feature>
<comment type="subcellular location">
    <subcellularLocation>
        <location evidence="1">Cell membrane</location>
        <topology evidence="1">Multi-pass membrane protein</topology>
    </subcellularLocation>
</comment>
<dbReference type="InterPro" id="IPR038731">
    <property type="entry name" value="RgtA/B/C-like"/>
</dbReference>
<evidence type="ECO:0000256" key="2">
    <source>
        <dbReference type="ARBA" id="ARBA00022475"/>
    </source>
</evidence>
<organism evidence="10 11">
    <name type="scientific">Candidatus Roizmanbacteria bacterium GW2011_GWC2_34_23</name>
    <dbReference type="NCBI Taxonomy" id="1618484"/>
    <lineage>
        <taxon>Bacteria</taxon>
        <taxon>Candidatus Roizmaniibacteriota</taxon>
    </lineage>
</organism>
<name>A0A0G0AW22_9BACT</name>
<keyword evidence="6 8" id="KW-1133">Transmembrane helix</keyword>
<feature type="domain" description="Glycosyltransferase RgtA/B/C/D-like" evidence="9">
    <location>
        <begin position="72"/>
        <end position="222"/>
    </location>
</feature>
<keyword evidence="3" id="KW-0328">Glycosyltransferase</keyword>
<dbReference type="GO" id="GO:0005886">
    <property type="term" value="C:plasma membrane"/>
    <property type="evidence" value="ECO:0007669"/>
    <property type="project" value="UniProtKB-SubCell"/>
</dbReference>
<sequence>MFSDKKFCYQAFIISLLSVGLFLYKMNISPPALNADEATNAYDAYSILKTGRDQYGNFMPLRFKSFGDYKLPLLTYFAIPFIKIFGLTETGVRMVNFPFVLLFPLIIFLLTQELFDKKNVSLLASFLSAFAPGLQLLGRQAHEGYMTVFFLTLVFYFFLKLIKKQNILNYFLFFITLLISLFGYHFSRLWAGLYFLLFLFYILKKILSKWSIFVFILVILLFGTTDLIYKPTRIKNLLFFNNLGFSLKINELRSEGGSRLVYNKLTVGLKDLSFEYLKYFSPQFLVINGDGNSRFGFPGISPITAFEYIFIFIGLYFLFKNKEKWRYLILLIFLFSPLSASLSWNGESITRSIFIFIPIFIISAYGVINFVNKKYIFYLFLVPCFLFFNFYSWDFYFNHYPKRAIVLHSWQAGYKELADYIKVNYNNYDKFYITRKNGQPYIFLLFYLQYSPDKYQKESSLSMPDEYGFGQVEKFDKFIFDLPTKEENNSVVVGFPDDFPNTNKSNLKEIKVGTETIFYIKETATTTL</sequence>
<feature type="transmembrane region" description="Helical" evidence="8">
    <location>
        <begin position="144"/>
        <end position="162"/>
    </location>
</feature>
<evidence type="ECO:0000256" key="6">
    <source>
        <dbReference type="ARBA" id="ARBA00022989"/>
    </source>
</evidence>
<dbReference type="Proteomes" id="UP000034004">
    <property type="component" value="Unassembled WGS sequence"/>
</dbReference>
<dbReference type="AlphaFoldDB" id="A0A0G0AW22"/>
<dbReference type="PANTHER" id="PTHR33908">
    <property type="entry name" value="MANNOSYLTRANSFERASE YKCB-RELATED"/>
    <property type="match status" value="1"/>
</dbReference>
<proteinExistence type="predicted"/>
<feature type="transmembrane region" description="Helical" evidence="8">
    <location>
        <begin position="295"/>
        <end position="318"/>
    </location>
</feature>
<dbReference type="GO" id="GO:0016763">
    <property type="term" value="F:pentosyltransferase activity"/>
    <property type="evidence" value="ECO:0007669"/>
    <property type="project" value="TreeGrafter"/>
</dbReference>
<dbReference type="STRING" id="1618484.UR56_C0013G0003"/>
<keyword evidence="7 8" id="KW-0472">Membrane</keyword>
<keyword evidence="2" id="KW-1003">Cell membrane</keyword>
<dbReference type="PANTHER" id="PTHR33908:SF11">
    <property type="entry name" value="MEMBRANE PROTEIN"/>
    <property type="match status" value="1"/>
</dbReference>
<dbReference type="GO" id="GO:0009103">
    <property type="term" value="P:lipopolysaccharide biosynthetic process"/>
    <property type="evidence" value="ECO:0007669"/>
    <property type="project" value="UniProtKB-ARBA"/>
</dbReference>
<feature type="transmembrane region" description="Helical" evidence="8">
    <location>
        <begin position="174"/>
        <end position="203"/>
    </location>
</feature>
<evidence type="ECO:0000256" key="1">
    <source>
        <dbReference type="ARBA" id="ARBA00004651"/>
    </source>
</evidence>
<protein>
    <recommendedName>
        <fullName evidence="9">Glycosyltransferase RgtA/B/C/D-like domain-containing protein</fullName>
    </recommendedName>
</protein>
<evidence type="ECO:0000259" key="9">
    <source>
        <dbReference type="Pfam" id="PF13231"/>
    </source>
</evidence>
<feature type="transmembrane region" description="Helical" evidence="8">
    <location>
        <begin position="7"/>
        <end position="24"/>
    </location>
</feature>
<feature type="transmembrane region" description="Helical" evidence="8">
    <location>
        <begin position="349"/>
        <end position="368"/>
    </location>
</feature>
<dbReference type="InterPro" id="IPR050297">
    <property type="entry name" value="LipidA_mod_glycosyltrf_83"/>
</dbReference>
<feature type="transmembrane region" description="Helical" evidence="8">
    <location>
        <begin position="325"/>
        <end position="343"/>
    </location>
</feature>
<evidence type="ECO:0000256" key="4">
    <source>
        <dbReference type="ARBA" id="ARBA00022679"/>
    </source>
</evidence>
<gene>
    <name evidence="10" type="ORF">UR56_C0013G0003</name>
</gene>
<evidence type="ECO:0000256" key="7">
    <source>
        <dbReference type="ARBA" id="ARBA00023136"/>
    </source>
</evidence>
<feature type="transmembrane region" description="Helical" evidence="8">
    <location>
        <begin position="375"/>
        <end position="393"/>
    </location>
</feature>
<keyword evidence="5 8" id="KW-0812">Transmembrane</keyword>
<evidence type="ECO:0000256" key="8">
    <source>
        <dbReference type="SAM" id="Phobius"/>
    </source>
</evidence>
<evidence type="ECO:0000313" key="10">
    <source>
        <dbReference type="EMBL" id="KKP61423.1"/>
    </source>
</evidence>
<dbReference type="EMBL" id="LBPR01000013">
    <property type="protein sequence ID" value="KKP61423.1"/>
    <property type="molecule type" value="Genomic_DNA"/>
</dbReference>
<feature type="transmembrane region" description="Helical" evidence="8">
    <location>
        <begin position="95"/>
        <end position="114"/>
    </location>
</feature>
<reference evidence="10 11" key="1">
    <citation type="journal article" date="2015" name="Nature">
        <title>rRNA introns, odd ribosomes, and small enigmatic genomes across a large radiation of phyla.</title>
        <authorList>
            <person name="Brown C.T."/>
            <person name="Hug L.A."/>
            <person name="Thomas B.C."/>
            <person name="Sharon I."/>
            <person name="Castelle C.J."/>
            <person name="Singh A."/>
            <person name="Wilkins M.J."/>
            <person name="Williams K.H."/>
            <person name="Banfield J.F."/>
        </authorList>
    </citation>
    <scope>NUCLEOTIDE SEQUENCE [LARGE SCALE GENOMIC DNA]</scope>
</reference>
<accession>A0A0G0AW22</accession>
<evidence type="ECO:0000256" key="5">
    <source>
        <dbReference type="ARBA" id="ARBA00022692"/>
    </source>
</evidence>
<feature type="transmembrane region" description="Helical" evidence="8">
    <location>
        <begin position="69"/>
        <end position="88"/>
    </location>
</feature>
<comment type="caution">
    <text evidence="10">The sequence shown here is derived from an EMBL/GenBank/DDBJ whole genome shotgun (WGS) entry which is preliminary data.</text>
</comment>